<sequence length="119" mass="13141">MCSSDKVVAQVSENLFIAAILNQLTVQISYQPLQCQMVAVNPKPADPLMYVMMMPESCFVIDNTVTSLCKPAADGRCMLLNNFDNVIPVPEQHLRITGTISTTNIIMAIWSTRKCGKAF</sequence>
<keyword evidence="2" id="KW-1185">Reference proteome</keyword>
<accession>A0AAD5MWX1</accession>
<dbReference type="EMBL" id="JAHQIW010004752">
    <property type="protein sequence ID" value="KAJ1363558.1"/>
    <property type="molecule type" value="Genomic_DNA"/>
</dbReference>
<protein>
    <submittedName>
        <fullName evidence="1">Uncharacterized protein</fullName>
    </submittedName>
</protein>
<comment type="caution">
    <text evidence="1">The sequence shown here is derived from an EMBL/GenBank/DDBJ whole genome shotgun (WGS) entry which is preliminary data.</text>
</comment>
<organism evidence="1 2">
    <name type="scientific">Parelaphostrongylus tenuis</name>
    <name type="common">Meningeal worm</name>
    <dbReference type="NCBI Taxonomy" id="148309"/>
    <lineage>
        <taxon>Eukaryota</taxon>
        <taxon>Metazoa</taxon>
        <taxon>Ecdysozoa</taxon>
        <taxon>Nematoda</taxon>
        <taxon>Chromadorea</taxon>
        <taxon>Rhabditida</taxon>
        <taxon>Rhabditina</taxon>
        <taxon>Rhabditomorpha</taxon>
        <taxon>Strongyloidea</taxon>
        <taxon>Metastrongylidae</taxon>
        <taxon>Parelaphostrongylus</taxon>
    </lineage>
</organism>
<dbReference type="AlphaFoldDB" id="A0AAD5MWX1"/>
<dbReference type="Proteomes" id="UP001196413">
    <property type="component" value="Unassembled WGS sequence"/>
</dbReference>
<reference evidence="1" key="1">
    <citation type="submission" date="2021-06" db="EMBL/GenBank/DDBJ databases">
        <title>Parelaphostrongylus tenuis whole genome reference sequence.</title>
        <authorList>
            <person name="Garwood T.J."/>
            <person name="Larsen P.A."/>
            <person name="Fountain-Jones N.M."/>
            <person name="Garbe J.R."/>
            <person name="Macchietto M.G."/>
            <person name="Kania S.A."/>
            <person name="Gerhold R.W."/>
            <person name="Richards J.E."/>
            <person name="Wolf T.M."/>
        </authorList>
    </citation>
    <scope>NUCLEOTIDE SEQUENCE</scope>
    <source>
        <strain evidence="1">MNPRO001-30</strain>
        <tissue evidence="1">Meninges</tissue>
    </source>
</reference>
<proteinExistence type="predicted"/>
<gene>
    <name evidence="1" type="ORF">KIN20_023456</name>
</gene>
<evidence type="ECO:0000313" key="2">
    <source>
        <dbReference type="Proteomes" id="UP001196413"/>
    </source>
</evidence>
<evidence type="ECO:0000313" key="1">
    <source>
        <dbReference type="EMBL" id="KAJ1363558.1"/>
    </source>
</evidence>
<name>A0AAD5MWX1_PARTN</name>